<comment type="caution">
    <text evidence="1">The sequence shown here is derived from an EMBL/GenBank/DDBJ whole genome shotgun (WGS) entry which is preliminary data.</text>
</comment>
<dbReference type="HOGENOM" id="CLU_703463_0_0_9"/>
<dbReference type="Proteomes" id="UP000013781">
    <property type="component" value="Unassembled WGS sequence"/>
</dbReference>
<reference evidence="1 3" key="1">
    <citation type="submission" date="2013-02" db="EMBL/GenBank/DDBJ databases">
        <title>The Genome Sequence of Enterococcus moraviensis BAA-383.</title>
        <authorList>
            <consortium name="The Broad Institute Genome Sequencing Platform"/>
            <consortium name="The Broad Institute Genome Sequencing Center for Infectious Disease"/>
            <person name="Earl A.M."/>
            <person name="Gilmore M.S."/>
            <person name="Lebreton F."/>
            <person name="Walker B."/>
            <person name="Young S.K."/>
            <person name="Zeng Q."/>
            <person name="Gargeya S."/>
            <person name="Fitzgerald M."/>
            <person name="Haas B."/>
            <person name="Abouelleil A."/>
            <person name="Alvarado L."/>
            <person name="Arachchi H.M."/>
            <person name="Berlin A.M."/>
            <person name="Chapman S.B."/>
            <person name="Dewar J."/>
            <person name="Goldberg J."/>
            <person name="Griggs A."/>
            <person name="Gujja S."/>
            <person name="Hansen M."/>
            <person name="Howarth C."/>
            <person name="Imamovic A."/>
            <person name="Larimer J."/>
            <person name="McCowan C."/>
            <person name="Murphy C."/>
            <person name="Neiman D."/>
            <person name="Pearson M."/>
            <person name="Priest M."/>
            <person name="Roberts A."/>
            <person name="Saif S."/>
            <person name="Shea T."/>
            <person name="Sisk P."/>
            <person name="Sykes S."/>
            <person name="Wortman J."/>
            <person name="Nusbaum C."/>
            <person name="Birren B."/>
        </authorList>
    </citation>
    <scope>NUCLEOTIDE SEQUENCE [LARGE SCALE GENOMIC DNA]</scope>
    <source>
        <strain evidence="1 3">ATCC BAA-383</strain>
    </source>
</reference>
<dbReference type="PATRIC" id="fig|1158609.3.peg.2024"/>
<evidence type="ECO:0000313" key="3">
    <source>
        <dbReference type="Proteomes" id="UP000013781"/>
    </source>
</evidence>
<dbReference type="EMBL" id="ASWB01000002">
    <property type="protein sequence ID" value="EOT72021.1"/>
    <property type="molecule type" value="Genomic_DNA"/>
</dbReference>
<proteinExistence type="predicted"/>
<protein>
    <submittedName>
        <fullName evidence="1">Uncharacterized protein</fullName>
    </submittedName>
</protein>
<evidence type="ECO:0000313" key="4">
    <source>
        <dbReference type="Proteomes" id="UP000014157"/>
    </source>
</evidence>
<dbReference type="EMBL" id="AJAS01000016">
    <property type="protein sequence ID" value="EOH98804.1"/>
    <property type="molecule type" value="Genomic_DNA"/>
</dbReference>
<dbReference type="Proteomes" id="UP000014157">
    <property type="component" value="Unassembled WGS sequence"/>
</dbReference>
<evidence type="ECO:0000313" key="2">
    <source>
        <dbReference type="EMBL" id="EOT72021.1"/>
    </source>
</evidence>
<gene>
    <name evidence="2" type="ORF">I586_01829</name>
    <name evidence="1" type="ORF">UAY_02072</name>
</gene>
<evidence type="ECO:0000313" key="1">
    <source>
        <dbReference type="EMBL" id="EOH98804.1"/>
    </source>
</evidence>
<dbReference type="OrthoDB" id="1815804at2"/>
<dbReference type="RefSeq" id="WP_010765442.1">
    <property type="nucleotide sequence ID" value="NZ_ASWB01000002.1"/>
</dbReference>
<dbReference type="AlphaFoldDB" id="R2TF78"/>
<keyword evidence="4" id="KW-1185">Reference proteome</keyword>
<organism evidence="1 3">
    <name type="scientific">Enterococcus moraviensis ATCC BAA-383</name>
    <dbReference type="NCBI Taxonomy" id="1158609"/>
    <lineage>
        <taxon>Bacteria</taxon>
        <taxon>Bacillati</taxon>
        <taxon>Bacillota</taxon>
        <taxon>Bacilli</taxon>
        <taxon>Lactobacillales</taxon>
        <taxon>Enterococcaceae</taxon>
        <taxon>Enterococcus</taxon>
    </lineage>
</organism>
<dbReference type="eggNOG" id="ENOG50345GI">
    <property type="taxonomic scope" value="Bacteria"/>
</dbReference>
<name>R2TF78_9ENTE</name>
<sequence length="392" mass="45978">MTISQLKKEDELECLQRVINSGKKLRGKTKQIVKMLDGEDIYREDNERPDFVRLLPAKSKKQKDMIIGIEHFRVDHLSVKKKDGNIASTGIVFRKEIGGVYDRWHSVVKEEDTISEKAIEDMMKTISNQVLRVKQANYHTFLESFKYSLNKHLKNVDAYKKNLSKIDEEKTNLVFLIEVHTEFTNLYLSNKKRTKKNVSGFMPLFRDVVDLLESIDKKVLDYIVLCLGGTIHDENVEILAFHTGDIEKQCERQHIPIYEYAGVDCLLTDFQFMNNDIQSEQSFSINDEKIDMEFKYSQKTISDEQKLDLLFFAIARAYYAKKNNLNYVTTNGVLYYLDVFGDAIIGWENPEGETESWKIRPIQQRIDPQIIFERTKEFEERWKLDEDVSYLS</sequence>
<reference evidence="2 4" key="2">
    <citation type="submission" date="2013-03" db="EMBL/GenBank/DDBJ databases">
        <title>The Genome Sequence of Enterococcus moraviensis BAA-383 (PacBio/Illumina hybrid assembly).</title>
        <authorList>
            <consortium name="The Broad Institute Genomics Platform"/>
            <consortium name="The Broad Institute Genome Sequencing Center for Infectious Disease"/>
            <person name="Earl A."/>
            <person name="Russ C."/>
            <person name="Gilmore M."/>
            <person name="Surin D."/>
            <person name="Walker B."/>
            <person name="Young S."/>
            <person name="Zeng Q."/>
            <person name="Gargeya S."/>
            <person name="Fitzgerald M."/>
            <person name="Haas B."/>
            <person name="Abouelleil A."/>
            <person name="Allen A.W."/>
            <person name="Alvarado L."/>
            <person name="Arachchi H.M."/>
            <person name="Berlin A.M."/>
            <person name="Chapman S.B."/>
            <person name="Gainer-Dewar J."/>
            <person name="Goldberg J."/>
            <person name="Griggs A."/>
            <person name="Gujja S."/>
            <person name="Hansen M."/>
            <person name="Howarth C."/>
            <person name="Imamovic A."/>
            <person name="Ireland A."/>
            <person name="Larimer J."/>
            <person name="McCowan C."/>
            <person name="Murphy C."/>
            <person name="Pearson M."/>
            <person name="Poon T.W."/>
            <person name="Priest M."/>
            <person name="Roberts A."/>
            <person name="Saif S."/>
            <person name="Shea T."/>
            <person name="Sisk P."/>
            <person name="Sykes S."/>
            <person name="Wortman J."/>
            <person name="Nusbaum C."/>
            <person name="Birren B."/>
        </authorList>
    </citation>
    <scope>NUCLEOTIDE SEQUENCE [LARGE SCALE GENOMIC DNA]</scope>
    <source>
        <strain evidence="2 4">ATCC BAA-383</strain>
    </source>
</reference>
<accession>R2TF78</accession>